<dbReference type="AlphaFoldDB" id="A0A179IE20"/>
<dbReference type="InterPro" id="IPR039703">
    <property type="entry name" value="Nta1"/>
</dbReference>
<feature type="region of interest" description="Disordered" evidence="1">
    <location>
        <begin position="105"/>
        <end position="366"/>
    </location>
</feature>
<dbReference type="PANTHER" id="PTHR11750">
    <property type="entry name" value="PROTEIN N-TERMINAL AMIDASE"/>
    <property type="match status" value="1"/>
</dbReference>
<evidence type="ECO:0000313" key="2">
    <source>
        <dbReference type="EMBL" id="OAR00595.1"/>
    </source>
</evidence>
<feature type="compositionally biased region" description="Low complexity" evidence="1">
    <location>
        <begin position="153"/>
        <end position="164"/>
    </location>
</feature>
<dbReference type="GO" id="GO:0030163">
    <property type="term" value="P:protein catabolic process"/>
    <property type="evidence" value="ECO:0007669"/>
    <property type="project" value="TreeGrafter"/>
</dbReference>
<evidence type="ECO:0000313" key="3">
    <source>
        <dbReference type="Proteomes" id="UP000243081"/>
    </source>
</evidence>
<comment type="caution">
    <text evidence="2">The sequence shown here is derived from an EMBL/GenBank/DDBJ whole genome shotgun (WGS) entry which is preliminary data.</text>
</comment>
<feature type="compositionally biased region" description="Basic and acidic residues" evidence="1">
    <location>
        <begin position="304"/>
        <end position="323"/>
    </location>
</feature>
<feature type="compositionally biased region" description="Polar residues" evidence="1">
    <location>
        <begin position="210"/>
        <end position="225"/>
    </location>
</feature>
<dbReference type="GO" id="GO:0070773">
    <property type="term" value="F:protein-N-terminal glutamine amidohydrolase activity"/>
    <property type="evidence" value="ECO:0007669"/>
    <property type="project" value="InterPro"/>
</dbReference>
<protein>
    <submittedName>
        <fullName evidence="2">Uncharacterized protein</fullName>
    </submittedName>
</protein>
<organism evidence="2 3">
    <name type="scientific">Cordyceps confragosa</name>
    <name type="common">Lecanicillium lecanii</name>
    <dbReference type="NCBI Taxonomy" id="2714763"/>
    <lineage>
        <taxon>Eukaryota</taxon>
        <taxon>Fungi</taxon>
        <taxon>Dikarya</taxon>
        <taxon>Ascomycota</taxon>
        <taxon>Pezizomycotina</taxon>
        <taxon>Sordariomycetes</taxon>
        <taxon>Hypocreomycetidae</taxon>
        <taxon>Hypocreales</taxon>
        <taxon>Cordycipitaceae</taxon>
        <taxon>Akanthomyces</taxon>
    </lineage>
</organism>
<feature type="compositionally biased region" description="Low complexity" evidence="1">
    <location>
        <begin position="181"/>
        <end position="190"/>
    </location>
</feature>
<dbReference type="GO" id="GO:0008418">
    <property type="term" value="F:protein-N-terminal asparagine amidohydrolase activity"/>
    <property type="evidence" value="ECO:0007669"/>
    <property type="project" value="InterPro"/>
</dbReference>
<dbReference type="EMBL" id="LUKN01001635">
    <property type="protein sequence ID" value="OAR00595.1"/>
    <property type="molecule type" value="Genomic_DNA"/>
</dbReference>
<name>A0A179IE20_CORDF</name>
<reference evidence="2 3" key="1">
    <citation type="submission" date="2016-03" db="EMBL/GenBank/DDBJ databases">
        <title>Fine-scale spatial genetic structure of a fungal parasite of coffee scale insects.</title>
        <authorList>
            <person name="Jackson D."/>
            <person name="Zemenick K.A."/>
            <person name="Malloure B."/>
            <person name="Quandt C.A."/>
            <person name="James T.Y."/>
        </authorList>
    </citation>
    <scope>NUCLEOTIDE SEQUENCE [LARGE SCALE GENOMIC DNA]</scope>
    <source>
        <strain evidence="2 3">UM487</strain>
    </source>
</reference>
<accession>A0A179IE20</accession>
<evidence type="ECO:0000256" key="1">
    <source>
        <dbReference type="SAM" id="MobiDB-lite"/>
    </source>
</evidence>
<gene>
    <name evidence="2" type="ORF">LLEC1_02144</name>
</gene>
<dbReference type="PANTHER" id="PTHR11750:SF26">
    <property type="entry name" value="PROTEIN N-TERMINAL AMIDASE"/>
    <property type="match status" value="1"/>
</dbReference>
<keyword evidence="3" id="KW-1185">Reference proteome</keyword>
<dbReference type="Proteomes" id="UP000243081">
    <property type="component" value="Unassembled WGS sequence"/>
</dbReference>
<proteinExistence type="predicted"/>
<sequence>MAWKTKQPRTQFSSKPLEPDVEFLSHWVKGLWPLVQTKLEEEIIIIICNQTGTDGDATYAGTSAVLGIKSGEVLLHGLLGGGIKELLVVDTSKPPIGKLVFVEEEDAKVSDSADSDEAEPLTPDAPFEQSDPAQKDSTRYTIHGEGTPYKQDVVSGEGVSSFEVPPEPAAPGSKHARQNFPPSCSPSNSPKGILAGKGSTREASGLGRSALTNTARSPTASTPHPSKTHGDWRSYHARKSPGVSDFNEPPKGGPGELGRPISPKSRNVKAIIEPKLHNDQVDSEAAAILPRPGVMTTNLQPGRISRERRGRWREQRQRPKEDSPSSSRDSTRNGMLHRRVDHGNTGDVCHAGGRRSQSAGSQRLGGFSEATQSFMARSFGLGSSPVSKEELQRASVEIDERLLKRRR</sequence>